<comment type="similarity">
    <text evidence="2 10 11">Belongs to the ferrochelatase family.</text>
</comment>
<gene>
    <name evidence="10" type="primary">cpfC</name>
    <name evidence="12" type="ORF">AYR53_02685</name>
</gene>
<comment type="catalytic activity">
    <reaction evidence="9">
        <text>Fe-coproporphyrin III + 2 H(+) = coproporphyrin III + Fe(2+)</text>
        <dbReference type="Rhea" id="RHEA:49572"/>
        <dbReference type="ChEBI" id="CHEBI:15378"/>
        <dbReference type="ChEBI" id="CHEBI:29033"/>
        <dbReference type="ChEBI" id="CHEBI:68438"/>
        <dbReference type="ChEBI" id="CHEBI:131725"/>
        <dbReference type="EC" id="4.99.1.9"/>
    </reaction>
    <physiologicalReaction direction="right-to-left" evidence="9">
        <dbReference type="Rhea" id="RHEA:49574"/>
    </physiologicalReaction>
</comment>
<comment type="pathway">
    <text evidence="1 10 11">Porphyrin-containing compound metabolism; protoheme biosynthesis.</text>
</comment>
<dbReference type="Proteomes" id="UP000078582">
    <property type="component" value="Chromosome"/>
</dbReference>
<keyword evidence="4 10" id="KW-0479">Metal-binding</keyword>
<organism evidence="12 13">
    <name type="scientific">Loigolactobacillus backii</name>
    <dbReference type="NCBI Taxonomy" id="375175"/>
    <lineage>
        <taxon>Bacteria</taxon>
        <taxon>Bacillati</taxon>
        <taxon>Bacillota</taxon>
        <taxon>Bacilli</taxon>
        <taxon>Lactobacillales</taxon>
        <taxon>Lactobacillaceae</taxon>
        <taxon>Loigolactobacillus</taxon>
    </lineage>
</organism>
<name>A0A192H0F9_9LACO</name>
<evidence type="ECO:0000256" key="8">
    <source>
        <dbReference type="ARBA" id="ARBA00023244"/>
    </source>
</evidence>
<dbReference type="PANTHER" id="PTHR11108:SF1">
    <property type="entry name" value="FERROCHELATASE, MITOCHONDRIAL"/>
    <property type="match status" value="1"/>
</dbReference>
<comment type="caution">
    <text evidence="10">Lacks conserved residue(s) required for the propagation of feature annotation.</text>
</comment>
<keyword evidence="3 10" id="KW-0963">Cytoplasm</keyword>
<dbReference type="GO" id="GO:0004325">
    <property type="term" value="F:ferrochelatase activity"/>
    <property type="evidence" value="ECO:0007669"/>
    <property type="project" value="UniProtKB-UniRule"/>
</dbReference>
<dbReference type="EMBL" id="CP014873">
    <property type="protein sequence ID" value="ANK61768.1"/>
    <property type="molecule type" value="Genomic_DNA"/>
</dbReference>
<feature type="binding site" evidence="10">
    <location>
        <position position="269"/>
    </location>
    <ligand>
        <name>Fe(2+)</name>
        <dbReference type="ChEBI" id="CHEBI:29033"/>
    </ligand>
</feature>
<comment type="subcellular location">
    <subcellularLocation>
        <location evidence="10 11">Cytoplasm</location>
    </subcellularLocation>
</comment>
<keyword evidence="6 10" id="KW-0350">Heme biosynthesis</keyword>
<dbReference type="PROSITE" id="PS00534">
    <property type="entry name" value="FERROCHELATASE"/>
    <property type="match status" value="1"/>
</dbReference>
<keyword evidence="13" id="KW-1185">Reference proteome</keyword>
<dbReference type="FunFam" id="3.40.50.1400:FF:000002">
    <property type="entry name" value="Ferrochelatase"/>
    <property type="match status" value="1"/>
</dbReference>
<comment type="function">
    <text evidence="10 11">Involved in coproporphyrin-dependent heme b biosynthesis. Catalyzes the insertion of ferrous iron into coproporphyrin III to form Fe-coproporphyrin III.</text>
</comment>
<evidence type="ECO:0000256" key="1">
    <source>
        <dbReference type="ARBA" id="ARBA00004744"/>
    </source>
</evidence>
<dbReference type="NCBIfam" id="TIGR00109">
    <property type="entry name" value="hemH"/>
    <property type="match status" value="1"/>
</dbReference>
<evidence type="ECO:0000256" key="9">
    <source>
        <dbReference type="ARBA" id="ARBA00024536"/>
    </source>
</evidence>
<dbReference type="Pfam" id="PF00762">
    <property type="entry name" value="Ferrochelatase"/>
    <property type="match status" value="1"/>
</dbReference>
<evidence type="ECO:0000256" key="5">
    <source>
        <dbReference type="ARBA" id="ARBA00023004"/>
    </source>
</evidence>
<dbReference type="GO" id="GO:0005737">
    <property type="term" value="C:cytoplasm"/>
    <property type="evidence" value="ECO:0007669"/>
    <property type="project" value="UniProtKB-SubCell"/>
</dbReference>
<dbReference type="InterPro" id="IPR033644">
    <property type="entry name" value="Ferrochelatase_C"/>
</dbReference>
<evidence type="ECO:0000256" key="11">
    <source>
        <dbReference type="RuleBase" id="RU000607"/>
    </source>
</evidence>
<sequence length="320" mass="36461">MKKGILLVNLGTPTAPEAKPVRVYLSRFLADQRVIDTPRFLWWPILHGIILRFRPRHSAALYKKIWSAEGSPLLLYTQQQTQQLQELLPNYVVRFAMCYSAPSVPTALSELANQGVDELTVIPLYPQYSGTTTGSVFDQVMTYFQNSSNIPQLYFQQSFFHEPLYIAALANQIKLELKNQSYDQLIFSYHGIPQKYADNGDPYPQQCTETTQQIMQLVGDQPYQQSYQSKFGPSQWLLPATDQTLKNLASNGCKSVLVITPSFVADCLETLQEINRENRQYFMESGGQRFTYLHPLNGSTDFTAILAKLAVNNERVQQTH</sequence>
<dbReference type="InterPro" id="IPR001015">
    <property type="entry name" value="Ferrochelatase"/>
</dbReference>
<reference evidence="12 13" key="1">
    <citation type="submission" date="2016-03" db="EMBL/GenBank/DDBJ databases">
        <title>Pediococcus and Lactobacillus from brewery environment - whole genome sequencing and assembly.</title>
        <authorList>
            <person name="Behr J."/>
            <person name="Geissler A.J."/>
            <person name="Vogel R.F."/>
        </authorList>
    </citation>
    <scope>NUCLEOTIDE SEQUENCE [LARGE SCALE GENOMIC DNA]</scope>
    <source>
        <strain evidence="12 13">TMW 1.1989</strain>
    </source>
</reference>
<dbReference type="OrthoDB" id="9809741at2"/>
<dbReference type="Gene3D" id="3.40.50.1400">
    <property type="match status" value="2"/>
</dbReference>
<evidence type="ECO:0000256" key="4">
    <source>
        <dbReference type="ARBA" id="ARBA00022723"/>
    </source>
</evidence>
<keyword evidence="8 10" id="KW-0627">Porphyrin biosynthesis</keyword>
<dbReference type="SUPFAM" id="SSF53800">
    <property type="entry name" value="Chelatase"/>
    <property type="match status" value="1"/>
</dbReference>
<evidence type="ECO:0000256" key="3">
    <source>
        <dbReference type="ARBA" id="ARBA00022490"/>
    </source>
</evidence>
<dbReference type="AlphaFoldDB" id="A0A192H0F9"/>
<feature type="binding site" evidence="10">
    <location>
        <position position="190"/>
    </location>
    <ligand>
        <name>Fe(2+)</name>
        <dbReference type="ChEBI" id="CHEBI:29033"/>
    </ligand>
</feature>
<dbReference type="PANTHER" id="PTHR11108">
    <property type="entry name" value="FERROCHELATASE"/>
    <property type="match status" value="1"/>
</dbReference>
<evidence type="ECO:0000256" key="7">
    <source>
        <dbReference type="ARBA" id="ARBA00023239"/>
    </source>
</evidence>
<accession>A0A192H0F9</accession>
<dbReference type="GO" id="GO:0006783">
    <property type="term" value="P:heme biosynthetic process"/>
    <property type="evidence" value="ECO:0007669"/>
    <property type="project" value="UniProtKB-UniRule"/>
</dbReference>
<evidence type="ECO:0000313" key="12">
    <source>
        <dbReference type="EMBL" id="ANK61768.1"/>
    </source>
</evidence>
<protein>
    <recommendedName>
        <fullName evidence="10">Coproporphyrin III ferrochelatase</fullName>
        <ecNumber evidence="10">4.99.1.9</ecNumber>
    </recommendedName>
</protein>
<dbReference type="CDD" id="cd00419">
    <property type="entry name" value="Ferrochelatase_C"/>
    <property type="match status" value="1"/>
</dbReference>
<evidence type="ECO:0000256" key="10">
    <source>
        <dbReference type="HAMAP-Rule" id="MF_00323"/>
    </source>
</evidence>
<dbReference type="UniPathway" id="UPA00252"/>
<keyword evidence="7 10" id="KW-0456">Lyase</keyword>
<keyword evidence="5 10" id="KW-0408">Iron</keyword>
<evidence type="ECO:0000256" key="2">
    <source>
        <dbReference type="ARBA" id="ARBA00007718"/>
    </source>
</evidence>
<dbReference type="GeneID" id="42981143"/>
<dbReference type="RefSeq" id="WP_068279506.1">
    <property type="nucleotide sequence ID" value="NZ_CP014873.1"/>
</dbReference>
<dbReference type="GO" id="GO:0046872">
    <property type="term" value="F:metal ion binding"/>
    <property type="evidence" value="ECO:0007669"/>
    <property type="project" value="UniProtKB-UniRule"/>
</dbReference>
<dbReference type="CDD" id="cd03411">
    <property type="entry name" value="Ferrochelatase_N"/>
    <property type="match status" value="1"/>
</dbReference>
<dbReference type="HAMAP" id="MF_00323">
    <property type="entry name" value="Ferrochelatase"/>
    <property type="match status" value="1"/>
</dbReference>
<evidence type="ECO:0000313" key="13">
    <source>
        <dbReference type="Proteomes" id="UP000078582"/>
    </source>
</evidence>
<dbReference type="InterPro" id="IPR033659">
    <property type="entry name" value="Ferrochelatase_N"/>
</dbReference>
<dbReference type="EC" id="4.99.1.9" evidence="10"/>
<dbReference type="STRING" id="375175.AYR53_02685"/>
<dbReference type="InterPro" id="IPR019772">
    <property type="entry name" value="Ferrochelatase_AS"/>
</dbReference>
<proteinExistence type="inferred from homology"/>
<evidence type="ECO:0000256" key="6">
    <source>
        <dbReference type="ARBA" id="ARBA00023133"/>
    </source>
</evidence>